<dbReference type="PANTHER" id="PTHR43537">
    <property type="entry name" value="TRANSCRIPTIONAL REGULATOR, GNTR FAMILY"/>
    <property type="match status" value="1"/>
</dbReference>
<keyword evidence="6" id="KW-1185">Reference proteome</keyword>
<dbReference type="InterPro" id="IPR011711">
    <property type="entry name" value="GntR_C"/>
</dbReference>
<dbReference type="SMART" id="SM00895">
    <property type="entry name" value="FCD"/>
    <property type="match status" value="1"/>
</dbReference>
<reference evidence="5 6" key="1">
    <citation type="submission" date="2024-09" db="EMBL/GenBank/DDBJ databases">
        <authorList>
            <person name="Sun Q."/>
            <person name="Mori K."/>
        </authorList>
    </citation>
    <scope>NUCLEOTIDE SEQUENCE [LARGE SCALE GENOMIC DNA]</scope>
    <source>
        <strain evidence="5 6">ATCC 51285</strain>
    </source>
</reference>
<dbReference type="InterPro" id="IPR000524">
    <property type="entry name" value="Tscrpt_reg_HTH_GntR"/>
</dbReference>
<evidence type="ECO:0000256" key="1">
    <source>
        <dbReference type="ARBA" id="ARBA00023015"/>
    </source>
</evidence>
<keyword evidence="1" id="KW-0805">Transcription regulation</keyword>
<dbReference type="Gene3D" id="1.20.120.530">
    <property type="entry name" value="GntR ligand-binding domain-like"/>
    <property type="match status" value="1"/>
</dbReference>
<gene>
    <name evidence="5" type="ORF">ACFFLH_07485</name>
</gene>
<dbReference type="RefSeq" id="WP_035460505.1">
    <property type="nucleotide sequence ID" value="NZ_JAUESS010000011.1"/>
</dbReference>
<comment type="caution">
    <text evidence="5">The sequence shown here is derived from an EMBL/GenBank/DDBJ whole genome shotgun (WGS) entry which is preliminary data.</text>
</comment>
<sequence length="247" mass="27089">MPGVLPLANQPDPADLPTVAREDSETLHEWVYSQLRQAIMTGHFLPGHSVTIRGVAQMLNVSLMPVREALRRLVAERALQLLSNRRVTVPSMTPAKLEELAAARIALESLAATRALPHIDEACLAELRAIDAEVDEALRVGDVPAYLAKNQEFHLTLYRAGDSQVLIPLIESLWLQFGPFMRMVLGRIGVSYVLDRHAEALRAIEQKDALALRLAIEGDIRDGMGSISQEELLAASVPAKRASARKG</sequence>
<dbReference type="SUPFAM" id="SSF48008">
    <property type="entry name" value="GntR ligand-binding domain-like"/>
    <property type="match status" value="1"/>
</dbReference>
<dbReference type="Pfam" id="PF07729">
    <property type="entry name" value="FCD"/>
    <property type="match status" value="1"/>
</dbReference>
<dbReference type="InterPro" id="IPR036390">
    <property type="entry name" value="WH_DNA-bd_sf"/>
</dbReference>
<keyword evidence="3" id="KW-0804">Transcription</keyword>
<keyword evidence="2" id="KW-0238">DNA-binding</keyword>
<proteinExistence type="predicted"/>
<dbReference type="SMART" id="SM00345">
    <property type="entry name" value="HTH_GNTR"/>
    <property type="match status" value="1"/>
</dbReference>
<dbReference type="Gene3D" id="1.10.10.10">
    <property type="entry name" value="Winged helix-like DNA-binding domain superfamily/Winged helix DNA-binding domain"/>
    <property type="match status" value="1"/>
</dbReference>
<dbReference type="SUPFAM" id="SSF46785">
    <property type="entry name" value="Winged helix' DNA-binding domain"/>
    <property type="match status" value="1"/>
</dbReference>
<dbReference type="Proteomes" id="UP001589628">
    <property type="component" value="Unassembled WGS sequence"/>
</dbReference>
<name>A0ABV5ZDS4_9GAMM</name>
<dbReference type="Pfam" id="PF00392">
    <property type="entry name" value="GntR"/>
    <property type="match status" value="1"/>
</dbReference>
<dbReference type="PROSITE" id="PS50949">
    <property type="entry name" value="HTH_GNTR"/>
    <property type="match status" value="1"/>
</dbReference>
<dbReference type="InterPro" id="IPR008920">
    <property type="entry name" value="TF_FadR/GntR_C"/>
</dbReference>
<accession>A0ABV5ZDS4</accession>
<feature type="domain" description="HTH gntR-type" evidence="4">
    <location>
        <begin position="25"/>
        <end position="92"/>
    </location>
</feature>
<dbReference type="InterPro" id="IPR036388">
    <property type="entry name" value="WH-like_DNA-bd_sf"/>
</dbReference>
<protein>
    <submittedName>
        <fullName evidence="5">GntR family transcriptional regulator</fullName>
    </submittedName>
</protein>
<evidence type="ECO:0000313" key="5">
    <source>
        <dbReference type="EMBL" id="MFB9886244.1"/>
    </source>
</evidence>
<dbReference type="PANTHER" id="PTHR43537:SF39">
    <property type="entry name" value="HTH-TYPE TRANSCRIPTIONAL REGULATOR MCBR"/>
    <property type="match status" value="1"/>
</dbReference>
<evidence type="ECO:0000313" key="6">
    <source>
        <dbReference type="Proteomes" id="UP001589628"/>
    </source>
</evidence>
<organism evidence="5 6">
    <name type="scientific">Balneatrix alpica</name>
    <dbReference type="NCBI Taxonomy" id="75684"/>
    <lineage>
        <taxon>Bacteria</taxon>
        <taxon>Pseudomonadati</taxon>
        <taxon>Pseudomonadota</taxon>
        <taxon>Gammaproteobacteria</taxon>
        <taxon>Oceanospirillales</taxon>
        <taxon>Balneatrichaceae</taxon>
        <taxon>Balneatrix</taxon>
    </lineage>
</organism>
<evidence type="ECO:0000256" key="2">
    <source>
        <dbReference type="ARBA" id="ARBA00023125"/>
    </source>
</evidence>
<dbReference type="EMBL" id="JBHLZN010000002">
    <property type="protein sequence ID" value="MFB9886244.1"/>
    <property type="molecule type" value="Genomic_DNA"/>
</dbReference>
<evidence type="ECO:0000259" key="4">
    <source>
        <dbReference type="PROSITE" id="PS50949"/>
    </source>
</evidence>
<evidence type="ECO:0000256" key="3">
    <source>
        <dbReference type="ARBA" id="ARBA00023163"/>
    </source>
</evidence>